<protein>
    <submittedName>
        <fullName evidence="2">Phosphoenolpyruvate-protein phosphotransferase</fullName>
    </submittedName>
</protein>
<dbReference type="PANTHER" id="PTHR46244">
    <property type="entry name" value="PHOSPHOENOLPYRUVATE-PROTEIN PHOSPHOTRANSFERASE"/>
    <property type="match status" value="1"/>
</dbReference>
<keyword evidence="2" id="KW-0670">Pyruvate</keyword>
<sequence>PDEYISQRGTDILDACRRVVDILDGRARTPLKLEVPSILAGECIYPSDIITAGRGMVLGLASAAGSIQSHAAIIARTMGIPAVVHLGDQFLREGELRPSILDADNGRLIMDPGKVQIQEAQRRIVSAAMHKKRLSMLSDKPCVTLDGTSIGLWANCSTPEDIQLAV</sequence>
<dbReference type="PANTHER" id="PTHR46244:SF6">
    <property type="entry name" value="PHOSPHOENOLPYRUVATE-PROTEIN PHOSPHOTRANSFERASE"/>
    <property type="match status" value="1"/>
</dbReference>
<dbReference type="Gene3D" id="3.50.30.10">
    <property type="entry name" value="Phosphohistidine domain"/>
    <property type="match status" value="1"/>
</dbReference>
<feature type="non-terminal residue" evidence="2">
    <location>
        <position position="166"/>
    </location>
</feature>
<organism evidence="2">
    <name type="scientific">gut metagenome</name>
    <dbReference type="NCBI Taxonomy" id="749906"/>
    <lineage>
        <taxon>unclassified sequences</taxon>
        <taxon>metagenomes</taxon>
        <taxon>organismal metagenomes</taxon>
    </lineage>
</organism>
<dbReference type="GO" id="GO:0016772">
    <property type="term" value="F:transferase activity, transferring phosphorus-containing groups"/>
    <property type="evidence" value="ECO:0007669"/>
    <property type="project" value="InterPro"/>
</dbReference>
<dbReference type="InterPro" id="IPR050499">
    <property type="entry name" value="PEP-utilizing_PTS_enzyme"/>
</dbReference>
<evidence type="ECO:0000313" key="2">
    <source>
        <dbReference type="EMBL" id="EJW91990.1"/>
    </source>
</evidence>
<dbReference type="InterPro" id="IPR008279">
    <property type="entry name" value="PEP-util_enz_mobile_dom"/>
</dbReference>
<feature type="domain" description="PEP-utilising enzyme mobile" evidence="1">
    <location>
        <begin position="36"/>
        <end position="106"/>
    </location>
</feature>
<dbReference type="SUPFAM" id="SSF52009">
    <property type="entry name" value="Phosphohistidine domain"/>
    <property type="match status" value="1"/>
</dbReference>
<reference evidence="2" key="1">
    <citation type="journal article" date="2012" name="PLoS ONE">
        <title>Gene sets for utilization of primary and secondary nutrition supplies in the distal gut of endangered iberian lynx.</title>
        <authorList>
            <person name="Alcaide M."/>
            <person name="Messina E."/>
            <person name="Richter M."/>
            <person name="Bargiela R."/>
            <person name="Peplies J."/>
            <person name="Huws S.A."/>
            <person name="Newbold C.J."/>
            <person name="Golyshin P.N."/>
            <person name="Simon M.A."/>
            <person name="Lopez G."/>
            <person name="Yakimov M.M."/>
            <person name="Ferrer M."/>
        </authorList>
    </citation>
    <scope>NUCLEOTIDE SEQUENCE</scope>
</reference>
<dbReference type="EMBL" id="AMCI01007826">
    <property type="protein sequence ID" value="EJW91990.1"/>
    <property type="molecule type" value="Genomic_DNA"/>
</dbReference>
<comment type="caution">
    <text evidence="2">The sequence shown here is derived from an EMBL/GenBank/DDBJ whole genome shotgun (WGS) entry which is preliminary data.</text>
</comment>
<proteinExistence type="predicted"/>
<evidence type="ECO:0000259" key="1">
    <source>
        <dbReference type="Pfam" id="PF00391"/>
    </source>
</evidence>
<dbReference type="Pfam" id="PF00391">
    <property type="entry name" value="PEP-utilizers"/>
    <property type="match status" value="1"/>
</dbReference>
<name>J9BWN9_9ZZZZ</name>
<dbReference type="AlphaFoldDB" id="J9BWN9"/>
<keyword evidence="2" id="KW-0808">Transferase</keyword>
<feature type="non-terminal residue" evidence="2">
    <location>
        <position position="1"/>
    </location>
</feature>
<accession>J9BWN9</accession>
<dbReference type="InterPro" id="IPR036637">
    <property type="entry name" value="Phosphohistidine_dom_sf"/>
</dbReference>
<gene>
    <name evidence="2" type="ORF">EVA_19903</name>
</gene>